<dbReference type="PANTHER" id="PTHR43364">
    <property type="entry name" value="NADH-SPECIFIC METHYLGLYOXAL REDUCTASE-RELATED"/>
    <property type="match status" value="1"/>
</dbReference>
<protein>
    <submittedName>
        <fullName evidence="4">Aldo/keto reductase</fullName>
    </submittedName>
</protein>
<dbReference type="OrthoDB" id="48988at2759"/>
<evidence type="ECO:0000259" key="3">
    <source>
        <dbReference type="Pfam" id="PF00248"/>
    </source>
</evidence>
<accession>A0A8E2DLW1</accession>
<dbReference type="AlphaFoldDB" id="A0A8E2DLW1"/>
<keyword evidence="1" id="KW-0521">NADP</keyword>
<dbReference type="InterPro" id="IPR023210">
    <property type="entry name" value="NADP_OxRdtase_dom"/>
</dbReference>
<proteinExistence type="inferred from homology"/>
<evidence type="ECO:0000313" key="4">
    <source>
        <dbReference type="EMBL" id="OCH91436.1"/>
    </source>
</evidence>
<organism evidence="4 5">
    <name type="scientific">Obba rivulosa</name>
    <dbReference type="NCBI Taxonomy" id="1052685"/>
    <lineage>
        <taxon>Eukaryota</taxon>
        <taxon>Fungi</taxon>
        <taxon>Dikarya</taxon>
        <taxon>Basidiomycota</taxon>
        <taxon>Agaricomycotina</taxon>
        <taxon>Agaricomycetes</taxon>
        <taxon>Polyporales</taxon>
        <taxon>Gelatoporiaceae</taxon>
        <taxon>Obba</taxon>
    </lineage>
</organism>
<dbReference type="InterPro" id="IPR036812">
    <property type="entry name" value="NAD(P)_OxRdtase_dom_sf"/>
</dbReference>
<dbReference type="Gene3D" id="3.20.20.100">
    <property type="entry name" value="NADP-dependent oxidoreductase domain"/>
    <property type="match status" value="1"/>
</dbReference>
<dbReference type="PANTHER" id="PTHR43364:SF7">
    <property type="entry name" value="NADP-DEPENDENT OXIDOREDUCTASE DOMAIN-CONTAINING PROTEIN-RELATED"/>
    <property type="match status" value="1"/>
</dbReference>
<sequence length="385" mass="43295">MFAQPSPPKTRLGNHRQLSQNVGVHVSPICLGAMSIGDKWANIGFGAMDKESCFKLLDAYYDAGGNFIDTANNYHDESSEQFIGEWMEARGIRDQMVIATKYTMNYKRAANIAQKTHYVGNNMKSMHISVEASLKKLRTSYIDILYVHWWDWDTSVEEVMNGLHNFVVQGKVLYLGISDTPAWVVVKANVYAREKGKTPFAIYQGAWSILQRDFEREIIPMARAEGLALAPWNVLAGGKIRTDEEETKRRQSGEKGRTIMGADWERTPDEKKISLALEEVAKQVGAEHITSVAIAYVMQKTPYVFPIIGGRKVEHLMANIEALNIALSDKQIKFLESVLPFDLGFPGNMIGTGCGDHFLLQLSGVEFDKWPALEAFRPCPTKKWP</sequence>
<dbReference type="InterPro" id="IPR050523">
    <property type="entry name" value="AKR_Detox_Biosynth"/>
</dbReference>
<comment type="similarity">
    <text evidence="2">Belongs to the aldo/keto reductase family. Aldo/keto reductase 2 subfamily.</text>
</comment>
<dbReference type="Pfam" id="PF00248">
    <property type="entry name" value="Aldo_ket_red"/>
    <property type="match status" value="1"/>
</dbReference>
<name>A0A8E2DLW1_9APHY</name>
<reference evidence="4 5" key="1">
    <citation type="submission" date="2016-07" db="EMBL/GenBank/DDBJ databases">
        <title>Draft genome of the white-rot fungus Obba rivulosa 3A-2.</title>
        <authorList>
            <consortium name="DOE Joint Genome Institute"/>
            <person name="Miettinen O."/>
            <person name="Riley R."/>
            <person name="Acob R."/>
            <person name="Barry K."/>
            <person name="Cullen D."/>
            <person name="De Vries R."/>
            <person name="Hainaut M."/>
            <person name="Hatakka A."/>
            <person name="Henrissat B."/>
            <person name="Hilden K."/>
            <person name="Kuo R."/>
            <person name="Labutti K."/>
            <person name="Lipzen A."/>
            <person name="Makela M.R."/>
            <person name="Sandor L."/>
            <person name="Spatafora J.W."/>
            <person name="Grigoriev I.V."/>
            <person name="Hibbett D.S."/>
        </authorList>
    </citation>
    <scope>NUCLEOTIDE SEQUENCE [LARGE SCALE GENOMIC DNA]</scope>
    <source>
        <strain evidence="4 5">3A-2</strain>
    </source>
</reference>
<gene>
    <name evidence="4" type="ORF">OBBRIDRAFT_728774</name>
</gene>
<feature type="domain" description="NADP-dependent oxidoreductase" evidence="3">
    <location>
        <begin position="28"/>
        <end position="338"/>
    </location>
</feature>
<dbReference type="SUPFAM" id="SSF51430">
    <property type="entry name" value="NAD(P)-linked oxidoreductase"/>
    <property type="match status" value="1"/>
</dbReference>
<keyword evidence="5" id="KW-1185">Reference proteome</keyword>
<evidence type="ECO:0000256" key="2">
    <source>
        <dbReference type="ARBA" id="ARBA00038157"/>
    </source>
</evidence>
<dbReference type="Proteomes" id="UP000250043">
    <property type="component" value="Unassembled WGS sequence"/>
</dbReference>
<dbReference type="EMBL" id="KV722385">
    <property type="protein sequence ID" value="OCH91436.1"/>
    <property type="molecule type" value="Genomic_DNA"/>
</dbReference>
<evidence type="ECO:0000256" key="1">
    <source>
        <dbReference type="ARBA" id="ARBA00022857"/>
    </source>
</evidence>
<evidence type="ECO:0000313" key="5">
    <source>
        <dbReference type="Proteomes" id="UP000250043"/>
    </source>
</evidence>